<organism evidence="2">
    <name type="scientific">uncultured delta proteobacterium HF4000_08N17</name>
    <dbReference type="NCBI Taxonomy" id="710836"/>
    <lineage>
        <taxon>Bacteria</taxon>
        <taxon>Deltaproteobacteria</taxon>
        <taxon>environmental samples</taxon>
    </lineage>
</organism>
<sequence>MSAGASGRGETPVTIPNTEVKSPCAYGTAGFPGGRVGRCRRSILSLLIKCSLTAEVVKLVNAPDSKSGGSNPVGVRFPLMSFDHSTNVHSF</sequence>
<protein>
    <submittedName>
        <fullName evidence="2">Uncharacterized protein</fullName>
    </submittedName>
</protein>
<reference evidence="2" key="1">
    <citation type="journal article" date="2011" name="Environ. Microbiol.">
        <title>Time-series analyses of Monterey Bay coastal microbial picoplankton using a 'genome proxy' microarray.</title>
        <authorList>
            <person name="Rich V.I."/>
            <person name="Pham V.D."/>
            <person name="Eppley J."/>
            <person name="Shi Y."/>
            <person name="DeLong E.F."/>
        </authorList>
    </citation>
    <scope>NUCLEOTIDE SEQUENCE</scope>
</reference>
<name>E0XVG6_9DELT</name>
<dbReference type="EMBL" id="GU474888">
    <property type="protein sequence ID" value="ADI18407.1"/>
    <property type="molecule type" value="Genomic_DNA"/>
</dbReference>
<proteinExistence type="predicted"/>
<dbReference type="AlphaFoldDB" id="E0XVG6"/>
<accession>E0XVG6</accession>
<feature type="region of interest" description="Disordered" evidence="1">
    <location>
        <begin position="1"/>
        <end position="21"/>
    </location>
</feature>
<evidence type="ECO:0000313" key="2">
    <source>
        <dbReference type="EMBL" id="ADI18407.1"/>
    </source>
</evidence>
<evidence type="ECO:0000256" key="1">
    <source>
        <dbReference type="SAM" id="MobiDB-lite"/>
    </source>
</evidence>
<dbReference type="AntiFam" id="ANF00015">
    <property type="entry name" value="tRNA translation"/>
</dbReference>